<dbReference type="Proteomes" id="UP000664521">
    <property type="component" value="Unassembled WGS sequence"/>
</dbReference>
<feature type="transmembrane region" description="Helical" evidence="1">
    <location>
        <begin position="7"/>
        <end position="23"/>
    </location>
</feature>
<dbReference type="EMBL" id="CAJPDS010000013">
    <property type="protein sequence ID" value="CAF9913518.1"/>
    <property type="molecule type" value="Genomic_DNA"/>
</dbReference>
<evidence type="ECO:0000256" key="1">
    <source>
        <dbReference type="SAM" id="Phobius"/>
    </source>
</evidence>
<keyword evidence="1" id="KW-0812">Transmembrane</keyword>
<accession>A0A8H3EXC5</accession>
<feature type="transmembrane region" description="Helical" evidence="1">
    <location>
        <begin position="97"/>
        <end position="120"/>
    </location>
</feature>
<proteinExistence type="predicted"/>
<keyword evidence="1" id="KW-0472">Membrane</keyword>
<feature type="transmembrane region" description="Helical" evidence="1">
    <location>
        <begin position="43"/>
        <end position="59"/>
    </location>
</feature>
<evidence type="ECO:0000313" key="2">
    <source>
        <dbReference type="EMBL" id="CAF9913518.1"/>
    </source>
</evidence>
<name>A0A8H3EXC5_9LECA</name>
<organism evidence="2 3">
    <name type="scientific">Heterodermia speciosa</name>
    <dbReference type="NCBI Taxonomy" id="116794"/>
    <lineage>
        <taxon>Eukaryota</taxon>
        <taxon>Fungi</taxon>
        <taxon>Dikarya</taxon>
        <taxon>Ascomycota</taxon>
        <taxon>Pezizomycotina</taxon>
        <taxon>Lecanoromycetes</taxon>
        <taxon>OSLEUM clade</taxon>
        <taxon>Lecanoromycetidae</taxon>
        <taxon>Caliciales</taxon>
        <taxon>Physciaceae</taxon>
        <taxon>Heterodermia</taxon>
    </lineage>
</organism>
<sequence length="126" mass="13852">MPIRIPFFLHIIGEFGAATGFFLRPSQTLNRPQPDAHAVIRQYALLLTSTNLIAAIFLFQSQPTTVSTKVAGALALYHLGPLTRACLKVRRGERMGIWEGMGGAWVHIVFHSIVTAALAWEATLLL</sequence>
<dbReference type="AlphaFoldDB" id="A0A8H3EXC5"/>
<dbReference type="OrthoDB" id="2590756at2759"/>
<protein>
    <submittedName>
        <fullName evidence="2">Uncharacterized protein</fullName>
    </submittedName>
</protein>
<keyword evidence="1" id="KW-1133">Transmembrane helix</keyword>
<reference evidence="2" key="1">
    <citation type="submission" date="2021-03" db="EMBL/GenBank/DDBJ databases">
        <authorList>
            <person name="Tagirdzhanova G."/>
        </authorList>
    </citation>
    <scope>NUCLEOTIDE SEQUENCE</scope>
</reference>
<keyword evidence="3" id="KW-1185">Reference proteome</keyword>
<gene>
    <name evidence="2" type="ORF">HETSPECPRED_001580</name>
</gene>
<comment type="caution">
    <text evidence="2">The sequence shown here is derived from an EMBL/GenBank/DDBJ whole genome shotgun (WGS) entry which is preliminary data.</text>
</comment>
<evidence type="ECO:0000313" key="3">
    <source>
        <dbReference type="Proteomes" id="UP000664521"/>
    </source>
</evidence>